<feature type="domain" description="DUF7769" evidence="1">
    <location>
        <begin position="61"/>
        <end position="114"/>
    </location>
</feature>
<dbReference type="Pfam" id="PF24964">
    <property type="entry name" value="DUF7769"/>
    <property type="match status" value="1"/>
</dbReference>
<evidence type="ECO:0000259" key="1">
    <source>
        <dbReference type="Pfam" id="PF24964"/>
    </source>
</evidence>
<organism evidence="2">
    <name type="scientific">Oryza sativa subsp. japonica</name>
    <name type="common">Rice</name>
    <dbReference type="NCBI Taxonomy" id="39947"/>
    <lineage>
        <taxon>Eukaryota</taxon>
        <taxon>Viridiplantae</taxon>
        <taxon>Streptophyta</taxon>
        <taxon>Embryophyta</taxon>
        <taxon>Tracheophyta</taxon>
        <taxon>Spermatophyta</taxon>
        <taxon>Magnoliopsida</taxon>
        <taxon>Liliopsida</taxon>
        <taxon>Poales</taxon>
        <taxon>Poaceae</taxon>
        <taxon>BOP clade</taxon>
        <taxon>Oryzoideae</taxon>
        <taxon>Oryzeae</taxon>
        <taxon>Oryzinae</taxon>
        <taxon>Oryza</taxon>
        <taxon>Oryza sativa</taxon>
    </lineage>
</organism>
<proteinExistence type="predicted"/>
<dbReference type="PANTHER" id="PTHR33889:SF1">
    <property type="entry name" value="OS03G0834800 PROTEIN"/>
    <property type="match status" value="1"/>
</dbReference>
<protein>
    <recommendedName>
        <fullName evidence="1">DUF7769 domain-containing protein</fullName>
    </recommendedName>
</protein>
<reference evidence="2" key="1">
    <citation type="journal article" date="2005" name="PLoS Biol.">
        <title>The genomes of Oryza sativa: a history of duplications.</title>
        <authorList>
            <person name="Yu J."/>
            <person name="Wang J."/>
            <person name="Lin W."/>
            <person name="Li S."/>
            <person name="Li H."/>
            <person name="Zhou J."/>
            <person name="Ni P."/>
            <person name="Dong W."/>
            <person name="Hu S."/>
            <person name="Zeng C."/>
            <person name="Zhang J."/>
            <person name="Zhang Y."/>
            <person name="Li R."/>
            <person name="Xu Z."/>
            <person name="Li S."/>
            <person name="Li X."/>
            <person name="Zheng H."/>
            <person name="Cong L."/>
            <person name="Lin L."/>
            <person name="Yin J."/>
            <person name="Geng J."/>
            <person name="Li G."/>
            <person name="Shi J."/>
            <person name="Liu J."/>
            <person name="Lv H."/>
            <person name="Li J."/>
            <person name="Wang J."/>
            <person name="Deng Y."/>
            <person name="Ran L."/>
            <person name="Shi X."/>
            <person name="Wang X."/>
            <person name="Wu Q."/>
            <person name="Li C."/>
            <person name="Ren X."/>
            <person name="Wang J."/>
            <person name="Wang X."/>
            <person name="Li D."/>
            <person name="Liu D."/>
            <person name="Zhang X."/>
            <person name="Ji Z."/>
            <person name="Zhao W."/>
            <person name="Sun Y."/>
            <person name="Zhang Z."/>
            <person name="Bao J."/>
            <person name="Han Y."/>
            <person name="Dong L."/>
            <person name="Ji J."/>
            <person name="Chen P."/>
            <person name="Wu S."/>
            <person name="Liu J."/>
            <person name="Xiao Y."/>
            <person name="Bu D."/>
            <person name="Tan J."/>
            <person name="Yang L."/>
            <person name="Ye C."/>
            <person name="Zhang J."/>
            <person name="Xu J."/>
            <person name="Zhou Y."/>
            <person name="Yu Y."/>
            <person name="Zhang B."/>
            <person name="Zhuang S."/>
            <person name="Wei H."/>
            <person name="Liu B."/>
            <person name="Lei M."/>
            <person name="Yu H."/>
            <person name="Li Y."/>
            <person name="Xu H."/>
            <person name="Wei S."/>
            <person name="He X."/>
            <person name="Fang L."/>
            <person name="Zhang Z."/>
            <person name="Zhang Y."/>
            <person name="Huang X."/>
            <person name="Su Z."/>
            <person name="Tong W."/>
            <person name="Li J."/>
            <person name="Tong Z."/>
            <person name="Li S."/>
            <person name="Ye J."/>
            <person name="Wang L."/>
            <person name="Fang L."/>
            <person name="Lei T."/>
            <person name="Chen C."/>
            <person name="Chen H."/>
            <person name="Xu Z."/>
            <person name="Li H."/>
            <person name="Huang H."/>
            <person name="Zhang F."/>
            <person name="Xu H."/>
            <person name="Li N."/>
            <person name="Zhao C."/>
            <person name="Li S."/>
            <person name="Dong L."/>
            <person name="Huang Y."/>
            <person name="Li L."/>
            <person name="Xi Y."/>
            <person name="Qi Q."/>
            <person name="Li W."/>
            <person name="Zhang B."/>
            <person name="Hu W."/>
            <person name="Zhang Y."/>
            <person name="Tian X."/>
            <person name="Jiao Y."/>
            <person name="Liang X."/>
            <person name="Jin J."/>
            <person name="Gao L."/>
            <person name="Zheng W."/>
            <person name="Hao B."/>
            <person name="Liu S."/>
            <person name="Wang W."/>
            <person name="Yuan L."/>
            <person name="Cao M."/>
            <person name="McDermott J."/>
            <person name="Samudrala R."/>
            <person name="Wang J."/>
            <person name="Wong G.K."/>
            <person name="Yang H."/>
        </authorList>
    </citation>
    <scope>NUCLEOTIDE SEQUENCE [LARGE SCALE GENOMIC DNA]</scope>
</reference>
<dbReference type="PANTHER" id="PTHR33889">
    <property type="entry name" value="OS04G0681850 PROTEIN"/>
    <property type="match status" value="1"/>
</dbReference>
<accession>A3BBL3</accession>
<reference evidence="2" key="2">
    <citation type="submission" date="2008-12" db="EMBL/GenBank/DDBJ databases">
        <title>Improved gene annotation of the rice (Oryza sativa) genomes.</title>
        <authorList>
            <person name="Wang J."/>
            <person name="Li R."/>
            <person name="Fan W."/>
            <person name="Huang Q."/>
            <person name="Zhang J."/>
            <person name="Zhou Y."/>
            <person name="Hu Y."/>
            <person name="Zi S."/>
            <person name="Li J."/>
            <person name="Ni P."/>
            <person name="Zheng H."/>
            <person name="Zhang Y."/>
            <person name="Zhao M."/>
            <person name="Hao Q."/>
            <person name="McDermott J."/>
            <person name="Samudrala R."/>
            <person name="Kristiansen K."/>
            <person name="Wong G.K.-S."/>
        </authorList>
    </citation>
    <scope>NUCLEOTIDE SEQUENCE</scope>
</reference>
<dbReference type="EMBL" id="CM000143">
    <property type="protein sequence ID" value="EAZ36952.1"/>
    <property type="molecule type" value="Genomic_DNA"/>
</dbReference>
<dbReference type="AlphaFoldDB" id="A3BBL3"/>
<dbReference type="Proteomes" id="UP000007752">
    <property type="component" value="Chromosome 6"/>
</dbReference>
<name>A3BBL3_ORYSJ</name>
<sequence length="148" mass="16850">MADARVADFDLNVRIEEDDNIGIDLNLPLDEFGAVDFGYVQNLARHVVEAPIQVKHRRKEMSEELRKVVYQVLLAKSKDGVLEKKHSRIVADHFGLHIQSVQRLWKRGKDQLAHNIPVVVASKKGVNVDVRQSLLIWNNCATFLSSKE</sequence>
<gene>
    <name evidence="2" type="ORF">OsJ_21287</name>
</gene>
<evidence type="ECO:0000313" key="2">
    <source>
        <dbReference type="EMBL" id="EAZ36952.1"/>
    </source>
</evidence>
<dbReference type="InterPro" id="IPR056671">
    <property type="entry name" value="DUF7769"/>
</dbReference>